<evidence type="ECO:0000256" key="1">
    <source>
        <dbReference type="SAM" id="Phobius"/>
    </source>
</evidence>
<keyword evidence="1" id="KW-1133">Transmembrane helix</keyword>
<accession>A0A9D4RGP1</accession>
<dbReference type="AlphaFoldDB" id="A0A9D4RGP1"/>
<sequence>MIEVDVDVGHALIHRAVLIHVIVMIIIDHHGNDTRGDVIPVIAVLALGVVAVLDLGITGIKVVHKLH</sequence>
<evidence type="ECO:0000313" key="3">
    <source>
        <dbReference type="Proteomes" id="UP000828390"/>
    </source>
</evidence>
<reference evidence="2" key="1">
    <citation type="journal article" date="2019" name="bioRxiv">
        <title>The Genome of the Zebra Mussel, Dreissena polymorpha: A Resource for Invasive Species Research.</title>
        <authorList>
            <person name="McCartney M.A."/>
            <person name="Auch B."/>
            <person name="Kono T."/>
            <person name="Mallez S."/>
            <person name="Zhang Y."/>
            <person name="Obille A."/>
            <person name="Becker A."/>
            <person name="Abrahante J.E."/>
            <person name="Garbe J."/>
            <person name="Badalamenti J.P."/>
            <person name="Herman A."/>
            <person name="Mangelson H."/>
            <person name="Liachko I."/>
            <person name="Sullivan S."/>
            <person name="Sone E.D."/>
            <person name="Koren S."/>
            <person name="Silverstein K.A.T."/>
            <person name="Beckman K.B."/>
            <person name="Gohl D.M."/>
        </authorList>
    </citation>
    <scope>NUCLEOTIDE SEQUENCE</scope>
    <source>
        <strain evidence="2">Duluth1</strain>
        <tissue evidence="2">Whole animal</tissue>
    </source>
</reference>
<feature type="transmembrane region" description="Helical" evidence="1">
    <location>
        <begin position="12"/>
        <end position="32"/>
    </location>
</feature>
<keyword evidence="1" id="KW-0812">Transmembrane</keyword>
<feature type="transmembrane region" description="Helical" evidence="1">
    <location>
        <begin position="38"/>
        <end position="57"/>
    </location>
</feature>
<keyword evidence="3" id="KW-1185">Reference proteome</keyword>
<name>A0A9D4RGP1_DREPO</name>
<proteinExistence type="predicted"/>
<gene>
    <name evidence="2" type="ORF">DPMN_029000</name>
</gene>
<dbReference type="Proteomes" id="UP000828390">
    <property type="component" value="Unassembled WGS sequence"/>
</dbReference>
<evidence type="ECO:0000313" key="2">
    <source>
        <dbReference type="EMBL" id="KAH3865952.1"/>
    </source>
</evidence>
<protein>
    <submittedName>
        <fullName evidence="2">Uncharacterized protein</fullName>
    </submittedName>
</protein>
<organism evidence="2 3">
    <name type="scientific">Dreissena polymorpha</name>
    <name type="common">Zebra mussel</name>
    <name type="synonym">Mytilus polymorpha</name>
    <dbReference type="NCBI Taxonomy" id="45954"/>
    <lineage>
        <taxon>Eukaryota</taxon>
        <taxon>Metazoa</taxon>
        <taxon>Spiralia</taxon>
        <taxon>Lophotrochozoa</taxon>
        <taxon>Mollusca</taxon>
        <taxon>Bivalvia</taxon>
        <taxon>Autobranchia</taxon>
        <taxon>Heteroconchia</taxon>
        <taxon>Euheterodonta</taxon>
        <taxon>Imparidentia</taxon>
        <taxon>Neoheterodontei</taxon>
        <taxon>Myida</taxon>
        <taxon>Dreissenoidea</taxon>
        <taxon>Dreissenidae</taxon>
        <taxon>Dreissena</taxon>
    </lineage>
</organism>
<reference evidence="2" key="2">
    <citation type="submission" date="2020-11" db="EMBL/GenBank/DDBJ databases">
        <authorList>
            <person name="McCartney M.A."/>
            <person name="Auch B."/>
            <person name="Kono T."/>
            <person name="Mallez S."/>
            <person name="Becker A."/>
            <person name="Gohl D.M."/>
            <person name="Silverstein K.A.T."/>
            <person name="Koren S."/>
            <person name="Bechman K.B."/>
            <person name="Herman A."/>
            <person name="Abrahante J.E."/>
            <person name="Garbe J."/>
        </authorList>
    </citation>
    <scope>NUCLEOTIDE SEQUENCE</scope>
    <source>
        <strain evidence="2">Duluth1</strain>
        <tissue evidence="2">Whole animal</tissue>
    </source>
</reference>
<comment type="caution">
    <text evidence="2">The sequence shown here is derived from an EMBL/GenBank/DDBJ whole genome shotgun (WGS) entry which is preliminary data.</text>
</comment>
<keyword evidence="1" id="KW-0472">Membrane</keyword>
<dbReference type="EMBL" id="JAIWYP010000002">
    <property type="protein sequence ID" value="KAH3865952.1"/>
    <property type="molecule type" value="Genomic_DNA"/>
</dbReference>